<sequence length="165" mass="17387">MDATPVPNLASVSRGPTRQIPFEGRLASHAPRERLAVKTEKNGQDGKIKRVLAFVTPCITWRPIAAHPTTPPSLGHGPDRGCRANVVSKAVKGFVAGAASSYGPHATLVRAGTSVSEGKPRTHATESLPFSIGLSKRAVVHASLGSCTDSRLSILHVLLRIFTGL</sequence>
<keyword evidence="2" id="KW-1185">Reference proteome</keyword>
<protein>
    <submittedName>
        <fullName evidence="1">Uncharacterized protein</fullName>
    </submittedName>
</protein>
<accession>A0A1V6PF12</accession>
<gene>
    <name evidence="1" type="ORF">PENDEC_c006G06509</name>
</gene>
<proteinExistence type="predicted"/>
<name>A0A1V6PF12_PENDC</name>
<dbReference type="Proteomes" id="UP000191522">
    <property type="component" value="Unassembled WGS sequence"/>
</dbReference>
<evidence type="ECO:0000313" key="1">
    <source>
        <dbReference type="EMBL" id="OQD75669.1"/>
    </source>
</evidence>
<reference evidence="2" key="1">
    <citation type="journal article" date="2017" name="Nat. Microbiol.">
        <title>Global analysis of biosynthetic gene clusters reveals vast potential of secondary metabolite production in Penicillium species.</title>
        <authorList>
            <person name="Nielsen J.C."/>
            <person name="Grijseels S."/>
            <person name="Prigent S."/>
            <person name="Ji B."/>
            <person name="Dainat J."/>
            <person name="Nielsen K.F."/>
            <person name="Frisvad J.C."/>
            <person name="Workman M."/>
            <person name="Nielsen J."/>
        </authorList>
    </citation>
    <scope>NUCLEOTIDE SEQUENCE [LARGE SCALE GENOMIC DNA]</scope>
    <source>
        <strain evidence="2">IBT 11843</strain>
    </source>
</reference>
<comment type="caution">
    <text evidence="1">The sequence shown here is derived from an EMBL/GenBank/DDBJ whole genome shotgun (WGS) entry which is preliminary data.</text>
</comment>
<organism evidence="1 2">
    <name type="scientific">Penicillium decumbens</name>
    <dbReference type="NCBI Taxonomy" id="69771"/>
    <lineage>
        <taxon>Eukaryota</taxon>
        <taxon>Fungi</taxon>
        <taxon>Dikarya</taxon>
        <taxon>Ascomycota</taxon>
        <taxon>Pezizomycotina</taxon>
        <taxon>Eurotiomycetes</taxon>
        <taxon>Eurotiomycetidae</taxon>
        <taxon>Eurotiales</taxon>
        <taxon>Aspergillaceae</taxon>
        <taxon>Penicillium</taxon>
    </lineage>
</organism>
<dbReference type="AlphaFoldDB" id="A0A1V6PF12"/>
<dbReference type="EMBL" id="MDYL01000006">
    <property type="protein sequence ID" value="OQD75669.1"/>
    <property type="molecule type" value="Genomic_DNA"/>
</dbReference>
<evidence type="ECO:0000313" key="2">
    <source>
        <dbReference type="Proteomes" id="UP000191522"/>
    </source>
</evidence>